<feature type="non-terminal residue" evidence="2">
    <location>
        <position position="520"/>
    </location>
</feature>
<evidence type="ECO:0000313" key="2">
    <source>
        <dbReference type="EMBL" id="NXW85333.1"/>
    </source>
</evidence>
<dbReference type="Proteomes" id="UP000541332">
    <property type="component" value="Unassembled WGS sequence"/>
</dbReference>
<dbReference type="PANTHER" id="PTHR46427">
    <property type="entry name" value="ANKYRIN REPEAT AND LEM DOMAIN-CONTAINING PROTEIN 1"/>
    <property type="match status" value="1"/>
</dbReference>
<sequence length="520" mass="55275">PDPWGPRRSLSFLTEDDTEGSVTSGVPSDVPEPGPLSSTRRSLLEQLGGSCGLGDPLLWCGCPPALPAVPPQPLASSTLLSDGDELGQGPQIRTVGTRTGGPPWAVLKPSAGDSPGPSPQQDSLGSSPTVLLVPGDTGHPQDTPRDAQGSPGSSPTVLLVPGDTGHPQDTPGDAQGSPRAAGGPPSPNNLSPLGMNQPLWPHGSSSHLLAPWPPAVPLSPTGCSTGEHPEDEEEGQVSTECHSPSTEATSSPEDTVVRDGRGCGALPHPLSDESLRRRLRALGDNPGHSPELVAALRTGHIPNCAQDELVLAQQFDRPDRSRRWREGLLKSSFNYLLLDPRITQNLPLRSHRLSPAECFRTFVRAIFYVGKGTRARPYCHFTEALSQHRAGTQRVWWAVGMGWALCGGLGAVVTVPTVLQGCPKVRRILEIWASGQGVVSMLCFQNCVPAEAYTRESCLVEALGLQTITNQRKGNCYGAAAGWPAARRRRLGVHMLHRALRIFLAEGERQLRPHDIPGGA</sequence>
<dbReference type="GO" id="GO:0000712">
    <property type="term" value="P:resolution of meiotic recombination intermediates"/>
    <property type="evidence" value="ECO:0007669"/>
    <property type="project" value="TreeGrafter"/>
</dbReference>
<protein>
    <submittedName>
        <fullName evidence="2">ANKL1 protein</fullName>
    </submittedName>
</protein>
<keyword evidence="3" id="KW-1185">Reference proteome</keyword>
<evidence type="ECO:0000256" key="1">
    <source>
        <dbReference type="SAM" id="MobiDB-lite"/>
    </source>
</evidence>
<dbReference type="GO" id="GO:0005654">
    <property type="term" value="C:nucleoplasm"/>
    <property type="evidence" value="ECO:0007669"/>
    <property type="project" value="TreeGrafter"/>
</dbReference>
<gene>
    <name evidence="2" type="primary">Ankle1</name>
    <name evidence="2" type="ORF">ALOBEC_R12080</name>
</gene>
<name>A0A7L4FH58_9COLU</name>
<reference evidence="2 3" key="1">
    <citation type="submission" date="2020-02" db="EMBL/GenBank/DDBJ databases">
        <title>Bird 10,000 Genomes (B10K) Project - Family phase.</title>
        <authorList>
            <person name="Zhang G."/>
        </authorList>
    </citation>
    <scope>NUCLEOTIDE SEQUENCE [LARGE SCALE GENOMIC DNA]</scope>
    <source>
        <strain evidence="2">B10K-DU-006-06</strain>
    </source>
</reference>
<evidence type="ECO:0000313" key="3">
    <source>
        <dbReference type="Proteomes" id="UP000541332"/>
    </source>
</evidence>
<dbReference type="CDD" id="cd10454">
    <property type="entry name" value="GIY-YIG_COG3680_Meta"/>
    <property type="match status" value="1"/>
</dbReference>
<feature type="compositionally biased region" description="Polar residues" evidence="1">
    <location>
        <begin position="236"/>
        <end position="253"/>
    </location>
</feature>
<dbReference type="PANTHER" id="PTHR46427:SF1">
    <property type="entry name" value="ANKYRIN REPEAT AND LEM DOMAIN-CONTAINING PROTEIN 1"/>
    <property type="match status" value="1"/>
</dbReference>
<dbReference type="GO" id="GO:0004520">
    <property type="term" value="F:DNA endonuclease activity"/>
    <property type="evidence" value="ECO:0007669"/>
    <property type="project" value="TreeGrafter"/>
</dbReference>
<dbReference type="GO" id="GO:0000724">
    <property type="term" value="P:double-strand break repair via homologous recombination"/>
    <property type="evidence" value="ECO:0007669"/>
    <property type="project" value="TreeGrafter"/>
</dbReference>
<proteinExistence type="predicted"/>
<accession>A0A7L4FH58</accession>
<dbReference type="Pfam" id="PF22945">
    <property type="entry name" value="LEM-3_GIY-YIG"/>
    <property type="match status" value="1"/>
</dbReference>
<dbReference type="EMBL" id="VWYH01003116">
    <property type="protein sequence ID" value="NXW85333.1"/>
    <property type="molecule type" value="Genomic_DNA"/>
</dbReference>
<comment type="caution">
    <text evidence="2">The sequence shown here is derived from an EMBL/GenBank/DDBJ whole genome shotgun (WGS) entry which is preliminary data.</text>
</comment>
<feature type="non-terminal residue" evidence="2">
    <location>
        <position position="1"/>
    </location>
</feature>
<dbReference type="GO" id="GO:0005737">
    <property type="term" value="C:cytoplasm"/>
    <property type="evidence" value="ECO:0007669"/>
    <property type="project" value="TreeGrafter"/>
</dbReference>
<dbReference type="InterPro" id="IPR034998">
    <property type="entry name" value="ANKLE1"/>
</dbReference>
<dbReference type="AlphaFoldDB" id="A0A7L4FH58"/>
<dbReference type="OrthoDB" id="1601181at2759"/>
<feature type="compositionally biased region" description="Polar residues" evidence="1">
    <location>
        <begin position="119"/>
        <end position="129"/>
    </location>
</feature>
<organism evidence="2 3">
    <name type="scientific">Pampusana beccarii</name>
    <name type="common">Western bronze ground-dove</name>
    <dbReference type="NCBI Taxonomy" id="2953425"/>
    <lineage>
        <taxon>Eukaryota</taxon>
        <taxon>Metazoa</taxon>
        <taxon>Chordata</taxon>
        <taxon>Craniata</taxon>
        <taxon>Vertebrata</taxon>
        <taxon>Euteleostomi</taxon>
        <taxon>Archelosauria</taxon>
        <taxon>Archosauria</taxon>
        <taxon>Dinosauria</taxon>
        <taxon>Saurischia</taxon>
        <taxon>Theropoda</taxon>
        <taxon>Coelurosauria</taxon>
        <taxon>Aves</taxon>
        <taxon>Neognathae</taxon>
        <taxon>Neoaves</taxon>
        <taxon>Columbimorphae</taxon>
        <taxon>Columbiformes</taxon>
        <taxon>Columbidae</taxon>
        <taxon>Pampusana</taxon>
    </lineage>
</organism>
<feature type="region of interest" description="Disordered" evidence="1">
    <location>
        <begin position="65"/>
        <end position="270"/>
    </location>
</feature>
<feature type="region of interest" description="Disordered" evidence="1">
    <location>
        <begin position="1"/>
        <end position="40"/>
    </location>
</feature>